<keyword evidence="4 5" id="KW-0472">Membrane</keyword>
<feature type="transmembrane region" description="Helical" evidence="5">
    <location>
        <begin position="138"/>
        <end position="159"/>
    </location>
</feature>
<organism evidence="6 7">
    <name type="scientific">Terrihabitans rhizophilus</name>
    <dbReference type="NCBI Taxonomy" id="3092662"/>
    <lineage>
        <taxon>Bacteria</taxon>
        <taxon>Pseudomonadati</taxon>
        <taxon>Pseudomonadota</taxon>
        <taxon>Alphaproteobacteria</taxon>
        <taxon>Hyphomicrobiales</taxon>
        <taxon>Terrihabitans</taxon>
    </lineage>
</organism>
<evidence type="ECO:0000313" key="6">
    <source>
        <dbReference type="EMBL" id="MDX6807583.1"/>
    </source>
</evidence>
<dbReference type="InterPro" id="IPR003752">
    <property type="entry name" value="DiS_bond_form_DsbB/BdbC"/>
</dbReference>
<keyword evidence="2 5" id="KW-0812">Transmembrane</keyword>
<dbReference type="PIRSF" id="PIRSF033913">
    <property type="entry name" value="S-S_format_DsbB"/>
    <property type="match status" value="1"/>
</dbReference>
<accession>A0ABU4RTQ9</accession>
<name>A0ABU4RTQ9_9HYPH</name>
<dbReference type="EMBL" id="JAXAFJ010000013">
    <property type="protein sequence ID" value="MDX6807583.1"/>
    <property type="molecule type" value="Genomic_DNA"/>
</dbReference>
<proteinExistence type="predicted"/>
<dbReference type="Gene3D" id="1.20.1550.10">
    <property type="entry name" value="DsbB-like"/>
    <property type="match status" value="1"/>
</dbReference>
<dbReference type="InterPro" id="IPR024199">
    <property type="entry name" value="Uncharacterised_DsbB"/>
</dbReference>
<gene>
    <name evidence="6" type="ORF">SCD90_16070</name>
</gene>
<evidence type="ECO:0000256" key="3">
    <source>
        <dbReference type="ARBA" id="ARBA00022989"/>
    </source>
</evidence>
<feature type="transmembrane region" description="Helical" evidence="5">
    <location>
        <begin position="69"/>
        <end position="89"/>
    </location>
</feature>
<dbReference type="SUPFAM" id="SSF158442">
    <property type="entry name" value="DsbB-like"/>
    <property type="match status" value="1"/>
</dbReference>
<reference evidence="6 7" key="1">
    <citation type="submission" date="2023-11" db="EMBL/GenBank/DDBJ databases">
        <authorList>
            <person name="Bao R."/>
        </authorList>
    </citation>
    <scope>NUCLEOTIDE SEQUENCE [LARGE SCALE GENOMIC DNA]</scope>
    <source>
        <strain evidence="6 7">PJ23</strain>
    </source>
</reference>
<evidence type="ECO:0000313" key="7">
    <source>
        <dbReference type="Proteomes" id="UP001274321"/>
    </source>
</evidence>
<evidence type="ECO:0000256" key="1">
    <source>
        <dbReference type="ARBA" id="ARBA00004141"/>
    </source>
</evidence>
<evidence type="ECO:0000256" key="2">
    <source>
        <dbReference type="ARBA" id="ARBA00022692"/>
    </source>
</evidence>
<dbReference type="RefSeq" id="WP_319845724.1">
    <property type="nucleotide sequence ID" value="NZ_JAXAFJ010000013.1"/>
</dbReference>
<dbReference type="Proteomes" id="UP001274321">
    <property type="component" value="Unassembled WGS sequence"/>
</dbReference>
<sequence length="172" mass="17909">MPLIARAAPLLILLVACAALGAALIFQHVFGYVPCQMCLWQRWAYYVGIPLAAVLAAGGTRLPSGLVKAGLAVLLLVFAANAALGLYHAGVEWHFWPGPTSCGAGAAGPSTGSLIEDLKRTRVVACDAAPWHFLGLSFAGWNMVASAVVALMSGVGLLGRRPYGSSSVSQYR</sequence>
<comment type="caution">
    <text evidence="6">The sequence shown here is derived from an EMBL/GenBank/DDBJ whole genome shotgun (WGS) entry which is preliminary data.</text>
</comment>
<keyword evidence="3 5" id="KW-1133">Transmembrane helix</keyword>
<dbReference type="Pfam" id="PF02600">
    <property type="entry name" value="DsbB"/>
    <property type="match status" value="1"/>
</dbReference>
<evidence type="ECO:0000256" key="5">
    <source>
        <dbReference type="SAM" id="Phobius"/>
    </source>
</evidence>
<dbReference type="PROSITE" id="PS51257">
    <property type="entry name" value="PROKAR_LIPOPROTEIN"/>
    <property type="match status" value="1"/>
</dbReference>
<protein>
    <submittedName>
        <fullName evidence="6">Disulfide bond formation protein B</fullName>
    </submittedName>
</protein>
<keyword evidence="7" id="KW-1185">Reference proteome</keyword>
<feature type="transmembrane region" description="Helical" evidence="5">
    <location>
        <begin position="43"/>
        <end position="62"/>
    </location>
</feature>
<comment type="subcellular location">
    <subcellularLocation>
        <location evidence="1">Membrane</location>
        <topology evidence="1">Multi-pass membrane protein</topology>
    </subcellularLocation>
</comment>
<dbReference type="InterPro" id="IPR023380">
    <property type="entry name" value="DsbB-like_sf"/>
</dbReference>
<evidence type="ECO:0000256" key="4">
    <source>
        <dbReference type="ARBA" id="ARBA00023136"/>
    </source>
</evidence>